<evidence type="ECO:0000313" key="11">
    <source>
        <dbReference type="Proteomes" id="UP000244902"/>
    </source>
</evidence>
<evidence type="ECO:0000256" key="6">
    <source>
        <dbReference type="ARBA" id="ARBA00022982"/>
    </source>
</evidence>
<keyword evidence="8" id="KW-1015">Disulfide bond</keyword>
<dbReference type="InterPro" id="IPR009451">
    <property type="entry name" value="Metamine_DH_Hvc"/>
</dbReference>
<comment type="subcellular location">
    <subcellularLocation>
        <location evidence="1">Periplasm</location>
    </subcellularLocation>
</comment>
<dbReference type="GO" id="GO:0030058">
    <property type="term" value="F:aliphatic amine dehydrogenase activity"/>
    <property type="evidence" value="ECO:0007669"/>
    <property type="project" value="InterPro"/>
</dbReference>
<organism evidence="10 11">
    <name type="scientific">Parazoarcus communis</name>
    <dbReference type="NCBI Taxonomy" id="41977"/>
    <lineage>
        <taxon>Bacteria</taxon>
        <taxon>Pseudomonadati</taxon>
        <taxon>Pseudomonadota</taxon>
        <taxon>Betaproteobacteria</taxon>
        <taxon>Rhodocyclales</taxon>
        <taxon>Zoogloeaceae</taxon>
        <taxon>Parazoarcus</taxon>
    </lineage>
</organism>
<feature type="signal peptide" evidence="9">
    <location>
        <begin position="1"/>
        <end position="25"/>
    </location>
</feature>
<protein>
    <submittedName>
        <fullName evidence="10">Amine dehydrogenase</fullName>
    </submittedName>
</protein>
<evidence type="ECO:0000256" key="1">
    <source>
        <dbReference type="ARBA" id="ARBA00004418"/>
    </source>
</evidence>
<reference evidence="10 11" key="1">
    <citation type="submission" date="2017-06" db="EMBL/GenBank/DDBJ databases">
        <title>Azoarcus sp. TSNA42 complete genome sequence.</title>
        <authorList>
            <person name="Woo J.-H."/>
            <person name="Kim H.-S."/>
        </authorList>
    </citation>
    <scope>NUCLEOTIDE SEQUENCE [LARGE SCALE GENOMIC DNA]</scope>
    <source>
        <strain evidence="10 11">TSNA42</strain>
    </source>
</reference>
<evidence type="ECO:0000256" key="2">
    <source>
        <dbReference type="ARBA" id="ARBA00010548"/>
    </source>
</evidence>
<dbReference type="SUPFAM" id="SSF50969">
    <property type="entry name" value="YVTN repeat-like/Quinoprotein amine dehydrogenase"/>
    <property type="match status" value="1"/>
</dbReference>
<dbReference type="Proteomes" id="UP000244902">
    <property type="component" value="Chromosome"/>
</dbReference>
<dbReference type="InterPro" id="IPR011044">
    <property type="entry name" value="Quino_amine_DH_bsu"/>
</dbReference>
<evidence type="ECO:0000256" key="4">
    <source>
        <dbReference type="ARBA" id="ARBA00022729"/>
    </source>
</evidence>
<dbReference type="Pfam" id="PF06433">
    <property type="entry name" value="Me-amine-dh_H"/>
    <property type="match status" value="1"/>
</dbReference>
<keyword evidence="3" id="KW-0813">Transport</keyword>
<feature type="disulfide bond" evidence="8">
    <location>
        <begin position="179"/>
        <end position="196"/>
    </location>
</feature>
<dbReference type="RefSeq" id="WP_108973576.1">
    <property type="nucleotide sequence ID" value="NZ_CP022188.1"/>
</dbReference>
<dbReference type="EMBL" id="CP022188">
    <property type="protein sequence ID" value="AWI80193.1"/>
    <property type="molecule type" value="Genomic_DNA"/>
</dbReference>
<evidence type="ECO:0000256" key="5">
    <source>
        <dbReference type="ARBA" id="ARBA00022764"/>
    </source>
</evidence>
<evidence type="ECO:0000256" key="8">
    <source>
        <dbReference type="PIRSR" id="PIRSR609451-50"/>
    </source>
</evidence>
<dbReference type="Gene3D" id="2.130.10.10">
    <property type="entry name" value="YVTN repeat-like/Quinoprotein amine dehydrogenase"/>
    <property type="match status" value="1"/>
</dbReference>
<sequence length="384" mass="41359">MVRYRALKTCAAALLIALSGASANAELAVEIPSVEKLAPPDPYRIYLSDIAINHIVDGRLHVLDGKNMKYLGVIAAGYAGQAVLSADRSEVYVATTYYSRLSSGERTDTVDIHDAQTLVKTGEIVIPPIHAQSLHYKGTIRTSADGRWLYVLNATPAISVTVIDLKARSVMSQIDLPGCWILLPAESVSNRFSTICGDGTMLTVSLDDKGQAVDQQRSAKFFDPDIDPIFIHGEQDGDTYRFVSYGGDIYTAHLGAAVATFDPKWSLLTAAERKAGWRPGGYQLLAQHNASGRVFVGMHDGAKAGSHKYPAKEIWGFDLKTQKRVTRAPGSNAIALAVSKGDKPRLFAYDGVTGAMAAYDASAALKLIGRMEGVGVTPTMMELH</sequence>
<dbReference type="OrthoDB" id="185182at2"/>
<evidence type="ECO:0000256" key="9">
    <source>
        <dbReference type="SAM" id="SignalP"/>
    </source>
</evidence>
<keyword evidence="6" id="KW-0249">Electron transport</keyword>
<accession>A0A2U8H3J7</accession>
<comment type="similarity">
    <text evidence="2">Belongs to the aromatic amine dehydrogenase heavy chain family.</text>
</comment>
<evidence type="ECO:0000256" key="3">
    <source>
        <dbReference type="ARBA" id="ARBA00022448"/>
    </source>
</evidence>
<dbReference type="GO" id="GO:0042597">
    <property type="term" value="C:periplasmic space"/>
    <property type="evidence" value="ECO:0007669"/>
    <property type="project" value="UniProtKB-SubCell"/>
</dbReference>
<evidence type="ECO:0000313" key="10">
    <source>
        <dbReference type="EMBL" id="AWI80193.1"/>
    </source>
</evidence>
<evidence type="ECO:0000256" key="7">
    <source>
        <dbReference type="ARBA" id="ARBA00023002"/>
    </source>
</evidence>
<name>A0A2U8H3J7_9RHOO</name>
<dbReference type="InterPro" id="IPR015943">
    <property type="entry name" value="WD40/YVTN_repeat-like_dom_sf"/>
</dbReference>
<keyword evidence="7" id="KW-0560">Oxidoreductase</keyword>
<feature type="chain" id="PRO_5015987643" evidence="9">
    <location>
        <begin position="26"/>
        <end position="384"/>
    </location>
</feature>
<proteinExistence type="inferred from homology"/>
<dbReference type="AlphaFoldDB" id="A0A2U8H3J7"/>
<gene>
    <name evidence="10" type="ORF">CEW87_12940</name>
</gene>
<keyword evidence="5" id="KW-0574">Periplasm</keyword>
<keyword evidence="4 9" id="KW-0732">Signal</keyword>